<evidence type="ECO:0000256" key="1">
    <source>
        <dbReference type="SAM" id="MobiDB-lite"/>
    </source>
</evidence>
<name>A0A0R2XI06_9BACT</name>
<accession>A0A0R2XI06</accession>
<organism evidence="4 5">
    <name type="scientific">Verrucomicrobia subdivision 6 bacterium BACL9 MAG-120924-bin69</name>
    <dbReference type="NCBI Taxonomy" id="1655635"/>
    <lineage>
        <taxon>Bacteria</taxon>
        <taxon>Pseudomonadati</taxon>
        <taxon>Verrucomicrobiota</taxon>
        <taxon>Verrucomicrobiia</taxon>
        <taxon>Verrucomicrobiales</taxon>
        <taxon>Verrucomicrobia subdivision 6</taxon>
    </lineage>
</organism>
<dbReference type="PANTHER" id="PTHR40940:SF2">
    <property type="entry name" value="BATD"/>
    <property type="match status" value="1"/>
</dbReference>
<gene>
    <name evidence="4" type="ORF">ABS33_04210</name>
</gene>
<feature type="chain" id="PRO_5006427886" evidence="3">
    <location>
        <begin position="19"/>
        <end position="878"/>
    </location>
</feature>
<reference evidence="4 5" key="1">
    <citation type="submission" date="2015-10" db="EMBL/GenBank/DDBJ databases">
        <title>Metagenome-Assembled Genomes uncover a global brackish microbiome.</title>
        <authorList>
            <person name="Hugerth L.W."/>
            <person name="Larsson J."/>
            <person name="Alneberg J."/>
            <person name="Lindh M.V."/>
            <person name="Legrand C."/>
            <person name="Pinhassi J."/>
            <person name="Andersson A.F."/>
        </authorList>
    </citation>
    <scope>NUCLEOTIDE SEQUENCE [LARGE SCALE GENOMIC DNA]</scope>
    <source>
        <strain evidence="4">BACL9 MAG-120924-bin69</strain>
    </source>
</reference>
<evidence type="ECO:0000313" key="4">
    <source>
        <dbReference type="EMBL" id="KRP33572.1"/>
    </source>
</evidence>
<dbReference type="AlphaFoldDB" id="A0A0R2XI06"/>
<dbReference type="Gene3D" id="1.25.40.10">
    <property type="entry name" value="Tetratricopeptide repeat domain"/>
    <property type="match status" value="1"/>
</dbReference>
<feature type="signal peptide" evidence="3">
    <location>
        <begin position="1"/>
        <end position="18"/>
    </location>
</feature>
<feature type="compositionally biased region" description="Low complexity" evidence="1">
    <location>
        <begin position="414"/>
        <end position="425"/>
    </location>
</feature>
<dbReference type="Pfam" id="PF13584">
    <property type="entry name" value="BatD"/>
    <property type="match status" value="1"/>
</dbReference>
<evidence type="ECO:0000256" key="3">
    <source>
        <dbReference type="SAM" id="SignalP"/>
    </source>
</evidence>
<dbReference type="Proteomes" id="UP000051220">
    <property type="component" value="Unassembled WGS sequence"/>
</dbReference>
<keyword evidence="2" id="KW-1133">Transmembrane helix</keyword>
<feature type="region of interest" description="Disordered" evidence="1">
    <location>
        <begin position="414"/>
        <end position="440"/>
    </location>
</feature>
<feature type="transmembrane region" description="Helical" evidence="2">
    <location>
        <begin position="467"/>
        <end position="487"/>
    </location>
</feature>
<keyword evidence="2" id="KW-0812">Transmembrane</keyword>
<comment type="caution">
    <text evidence="4">The sequence shown here is derived from an EMBL/GenBank/DDBJ whole genome shotgun (WGS) entry which is preliminary data.</text>
</comment>
<dbReference type="InterPro" id="IPR025738">
    <property type="entry name" value="BatD"/>
</dbReference>
<dbReference type="PANTHER" id="PTHR40940">
    <property type="entry name" value="PROTEIN BATD-RELATED"/>
    <property type="match status" value="1"/>
</dbReference>
<proteinExistence type="predicted"/>
<keyword evidence="2" id="KW-0472">Membrane</keyword>
<keyword evidence="3" id="KW-0732">Signal</keyword>
<dbReference type="SUPFAM" id="SSF48452">
    <property type="entry name" value="TPR-like"/>
    <property type="match status" value="1"/>
</dbReference>
<feature type="transmembrane region" description="Helical" evidence="2">
    <location>
        <begin position="751"/>
        <end position="772"/>
    </location>
</feature>
<evidence type="ECO:0000256" key="2">
    <source>
        <dbReference type="SAM" id="Phobius"/>
    </source>
</evidence>
<dbReference type="EMBL" id="LIDN01000117">
    <property type="protein sequence ID" value="KRP33572.1"/>
    <property type="molecule type" value="Genomic_DNA"/>
</dbReference>
<protein>
    <submittedName>
        <fullName evidence="4">Uncharacterized protein</fullName>
    </submittedName>
</protein>
<feature type="transmembrane region" description="Helical" evidence="2">
    <location>
        <begin position="784"/>
        <end position="809"/>
    </location>
</feature>
<evidence type="ECO:0000313" key="5">
    <source>
        <dbReference type="Proteomes" id="UP000051220"/>
    </source>
</evidence>
<dbReference type="InterPro" id="IPR011990">
    <property type="entry name" value="TPR-like_helical_dom_sf"/>
</dbReference>
<sequence length="878" mass="95139">MKNIYFIAILGWISAAGAHGQSVAWSNPGQIPPQAAVQLDLVFTDCAPKGEVNLPKVAGLQFSGTVGRATSFSMINFRASSSTTLSYTVQAERNGRAQIPSFEVMTDKGRMSVPSLALDVTAAAANQPRQANPFSPNFPFPPNPFQNQTPNPGSQVVPPDAVKAMAEAEPRRPYVGQVFDVNYRVVMTGNRSGRVKTTPLWDVQNFTAEAWDRGQQIGPGGNQGLQFHTRAMVPKAGLFELPSIRQKLDIDTAVGGRSFFFTAPGSVEVEAVAAPVSLNVEALPPNPPAGFQGAVGQFALESKLVPEQVGEGEPVTWTLTLRGTGNWPMGVELPGRVVPKEIRTIQPKLRREFNGTEIFTGAIVEDLVMIPTQSGEFQLPPVKFVFFDPKKKAYETIEAKPPKVLVSRQTSGLALPPAPASGSAGVPTGDRKAGKVPAPASTKPLVYGAPGLPREPLEGTGVGFGPLPTWIVLVALLLPWGILVLVWSGWAKNRAVQTDAERIRKESLRAWKESVQRLRVGNQSRREEQENLLLWQRSVAAVFGVEEATPAWAELSQAVSPLREEDRDELEKCWERAEQVLYGRDAGLNGDWCEKAALLAARIDLPRLRFWDSLRPRNLLPWITLFALAGPWVVLGQESPPTGAAGKKESPIALYREGNFEKAGQIWGEAVRKDMSDPVTRNNLGLAWYQIGDKERALANALSAYLISPQTETVGWNASIFAGAADQLDPVIRRLLEGSWASWLTARAGVFTWQIGLVAGSAGVALGIGLWLASGYFAGRKKVLFPAAVAVGCVGLLGFVVAGSALGMYGRLADARAVMIVDFQPLRSIPTEVETQAEKGYPPGSIARLEKSFLGWSKVRMPNQDTGWIRTENIVPLY</sequence>